<name>A0AAJ5X2Z4_9CAUL</name>
<dbReference type="Proteomes" id="UP001213664">
    <property type="component" value="Chromosome"/>
</dbReference>
<organism evidence="2 3">
    <name type="scientific">Candidatus Brevundimonas colombiensis</name>
    <dbReference type="NCBI Taxonomy" id="3121376"/>
    <lineage>
        <taxon>Bacteria</taxon>
        <taxon>Pseudomonadati</taxon>
        <taxon>Pseudomonadota</taxon>
        <taxon>Alphaproteobacteria</taxon>
        <taxon>Caulobacterales</taxon>
        <taxon>Caulobacteraceae</taxon>
        <taxon>Brevundimonas</taxon>
    </lineage>
</organism>
<evidence type="ECO:0000313" key="2">
    <source>
        <dbReference type="EMBL" id="WEK40138.1"/>
    </source>
</evidence>
<dbReference type="InterPro" id="IPR045057">
    <property type="entry name" value="Gcn5-rel_NAT"/>
</dbReference>
<gene>
    <name evidence="2" type="ORF">P0Y50_00625</name>
</gene>
<dbReference type="Gene3D" id="3.40.630.30">
    <property type="match status" value="1"/>
</dbReference>
<dbReference type="PANTHER" id="PTHR31435">
    <property type="entry name" value="PROTEIN NATD1"/>
    <property type="match status" value="1"/>
</dbReference>
<dbReference type="SUPFAM" id="SSF55729">
    <property type="entry name" value="Acyl-CoA N-acyltransferases (Nat)"/>
    <property type="match status" value="1"/>
</dbReference>
<accession>A0AAJ5X2Z4</accession>
<dbReference type="InterPro" id="IPR016181">
    <property type="entry name" value="Acyl_CoA_acyltransferase"/>
</dbReference>
<feature type="domain" description="N-acetyltransferase" evidence="1">
    <location>
        <begin position="9"/>
        <end position="98"/>
    </location>
</feature>
<sequence length="98" mass="10897">MTDGQGQLIDKADENRFEQAFKSDGGDGQVWADYAVRGDARMILHVEADQTLRGSGAAGRFMQALAEHARETGIKLYPQCSYAVAWHKRHPDYDDVLA</sequence>
<protein>
    <submittedName>
        <fullName evidence="2">GNAT family N-acetyltransferase</fullName>
    </submittedName>
</protein>
<dbReference type="EMBL" id="CP119326">
    <property type="protein sequence ID" value="WEK40138.1"/>
    <property type="molecule type" value="Genomic_DNA"/>
</dbReference>
<dbReference type="PROSITE" id="PS51729">
    <property type="entry name" value="GNAT_YJDJ"/>
    <property type="match status" value="1"/>
</dbReference>
<dbReference type="AlphaFoldDB" id="A0AAJ5X2Z4"/>
<evidence type="ECO:0000313" key="3">
    <source>
        <dbReference type="Proteomes" id="UP001213664"/>
    </source>
</evidence>
<dbReference type="PANTHER" id="PTHR31435:SF9">
    <property type="entry name" value="PROTEIN NATD1"/>
    <property type="match status" value="1"/>
</dbReference>
<dbReference type="InterPro" id="IPR031165">
    <property type="entry name" value="GNAT_YJDJ"/>
</dbReference>
<dbReference type="Pfam" id="PF14542">
    <property type="entry name" value="Acetyltransf_CG"/>
    <property type="match status" value="1"/>
</dbReference>
<evidence type="ECO:0000259" key="1">
    <source>
        <dbReference type="PROSITE" id="PS51729"/>
    </source>
</evidence>
<reference evidence="2" key="1">
    <citation type="submission" date="2023-03" db="EMBL/GenBank/DDBJ databases">
        <title>Andean soil-derived lignocellulolytic bacterial consortium as a source of novel taxa and putative plastic-active enzymes.</title>
        <authorList>
            <person name="Diaz-Garcia L."/>
            <person name="Chuvochina M."/>
            <person name="Feuerriegel G."/>
            <person name="Bunk B."/>
            <person name="Sproer C."/>
            <person name="Streit W.R."/>
            <person name="Rodriguez L.M."/>
            <person name="Overmann J."/>
            <person name="Jimenez D.J."/>
        </authorList>
    </citation>
    <scope>NUCLEOTIDE SEQUENCE</scope>
    <source>
        <strain evidence="2">MAG 833</strain>
    </source>
</reference>
<proteinExistence type="predicted"/>